<dbReference type="Pfam" id="PF25917">
    <property type="entry name" value="BSH_RND"/>
    <property type="match status" value="1"/>
</dbReference>
<accession>A0A2M8PIL0</accession>
<evidence type="ECO:0000259" key="5">
    <source>
        <dbReference type="Pfam" id="PF25917"/>
    </source>
</evidence>
<proteinExistence type="inferred from homology"/>
<dbReference type="AlphaFoldDB" id="A0A2M8PIL0"/>
<evidence type="ECO:0000256" key="2">
    <source>
        <dbReference type="ARBA" id="ARBA00009477"/>
    </source>
</evidence>
<evidence type="ECO:0000256" key="3">
    <source>
        <dbReference type="ARBA" id="ARBA00023054"/>
    </source>
</evidence>
<organism evidence="6 7">
    <name type="scientific">Candidatus Thermofonsia Clade 1 bacterium</name>
    <dbReference type="NCBI Taxonomy" id="2364210"/>
    <lineage>
        <taxon>Bacteria</taxon>
        <taxon>Bacillati</taxon>
        <taxon>Chloroflexota</taxon>
        <taxon>Candidatus Thermofontia</taxon>
        <taxon>Candidatus Thermofonsia Clade 1</taxon>
    </lineage>
</organism>
<dbReference type="SUPFAM" id="SSF111369">
    <property type="entry name" value="HlyD-like secretion proteins"/>
    <property type="match status" value="2"/>
</dbReference>
<dbReference type="Gene3D" id="1.10.287.470">
    <property type="entry name" value="Helix hairpin bin"/>
    <property type="match status" value="1"/>
</dbReference>
<reference evidence="6 7" key="1">
    <citation type="submission" date="2017-11" db="EMBL/GenBank/DDBJ databases">
        <title>Evolution of Phototrophy in the Chloroflexi Phylum Driven by Horizontal Gene Transfer.</title>
        <authorList>
            <person name="Ward L.M."/>
            <person name="Hemp J."/>
            <person name="Shih P.M."/>
            <person name="Mcglynn S.E."/>
            <person name="Fischer W."/>
        </authorList>
    </citation>
    <scope>NUCLEOTIDE SEQUENCE [LARGE SCALE GENOMIC DNA]</scope>
    <source>
        <strain evidence="6">JP3_13</strain>
    </source>
</reference>
<keyword evidence="3 4" id="KW-0175">Coiled coil</keyword>
<evidence type="ECO:0000256" key="1">
    <source>
        <dbReference type="ARBA" id="ARBA00004196"/>
    </source>
</evidence>
<evidence type="ECO:0000313" key="7">
    <source>
        <dbReference type="Proteomes" id="UP000229681"/>
    </source>
</evidence>
<evidence type="ECO:0000256" key="4">
    <source>
        <dbReference type="SAM" id="Coils"/>
    </source>
</evidence>
<dbReference type="NCBIfam" id="TIGR01730">
    <property type="entry name" value="RND_mfp"/>
    <property type="match status" value="1"/>
</dbReference>
<evidence type="ECO:0000313" key="6">
    <source>
        <dbReference type="EMBL" id="PJF37384.1"/>
    </source>
</evidence>
<dbReference type="PANTHER" id="PTHR32347:SF23">
    <property type="entry name" value="BLL5650 PROTEIN"/>
    <property type="match status" value="1"/>
</dbReference>
<dbReference type="Gene3D" id="2.40.420.20">
    <property type="match status" value="1"/>
</dbReference>
<dbReference type="Proteomes" id="UP000229681">
    <property type="component" value="Unassembled WGS sequence"/>
</dbReference>
<dbReference type="InterPro" id="IPR050465">
    <property type="entry name" value="UPF0194_transport"/>
</dbReference>
<feature type="coiled-coil region" evidence="4">
    <location>
        <begin position="100"/>
        <end position="288"/>
    </location>
</feature>
<comment type="caution">
    <text evidence="6">The sequence shown here is derived from an EMBL/GenBank/DDBJ whole genome shotgun (WGS) entry which is preliminary data.</text>
</comment>
<dbReference type="GO" id="GO:0022857">
    <property type="term" value="F:transmembrane transporter activity"/>
    <property type="evidence" value="ECO:0007669"/>
    <property type="project" value="InterPro"/>
</dbReference>
<feature type="domain" description="Multidrug resistance protein MdtA-like barrel-sandwich hybrid" evidence="5">
    <location>
        <begin position="73"/>
        <end position="315"/>
    </location>
</feature>
<comment type="subcellular location">
    <subcellularLocation>
        <location evidence="1">Cell envelope</location>
    </subcellularLocation>
</comment>
<dbReference type="InterPro" id="IPR006143">
    <property type="entry name" value="RND_pump_MFP"/>
</dbReference>
<comment type="similarity">
    <text evidence="2">Belongs to the membrane fusion protein (MFP) (TC 8.A.1) family.</text>
</comment>
<dbReference type="EMBL" id="PGTM01000003">
    <property type="protein sequence ID" value="PJF37384.1"/>
    <property type="molecule type" value="Genomic_DNA"/>
</dbReference>
<dbReference type="GO" id="GO:0016020">
    <property type="term" value="C:membrane"/>
    <property type="evidence" value="ECO:0007669"/>
    <property type="project" value="InterPro"/>
</dbReference>
<dbReference type="InterPro" id="IPR058625">
    <property type="entry name" value="MdtA-like_BSH"/>
</dbReference>
<dbReference type="PANTHER" id="PTHR32347">
    <property type="entry name" value="EFFLUX SYSTEM COMPONENT YKNX-RELATED"/>
    <property type="match status" value="1"/>
</dbReference>
<name>A0A2M8PIL0_9CHLR</name>
<dbReference type="Gene3D" id="2.40.30.170">
    <property type="match status" value="1"/>
</dbReference>
<dbReference type="GO" id="GO:0030313">
    <property type="term" value="C:cell envelope"/>
    <property type="evidence" value="ECO:0007669"/>
    <property type="project" value="UniProtKB-SubCell"/>
</dbReference>
<sequence>MKRWLRTLLILLPITCLALCAATVFIVLPQLREARAADSGAVSTAVVERRNLDDVLIASGTLRPERFINLAFEVSGTVQEVNFRVGDSVRMGDVLAQLDTSQLELQLEQARQALIIQEANYANVTKPASERDIAQARAALAQAEANLASAQAAFDNQQNIITQSCANVAAAEDNFRVAQDNYNRYVAEGYQFDVDFRPDMDSPAGKALKQARDQRDAAVATCNAARRAQSSDAAVRAAEAQVAQAKAALEALLAGATEEQRAIAAAQLAQARLNLAQAERNLSKAKLIAPVDGILSAINVSVGQLVGVGGQPAFVLADTSALYVEISVDEVDVERVQVGQQARFTLIGVNSQTPLKGTVERKNTVGDAAQGVVTYGVRIKVTDRVPQLLGMTADVEIILNTRTNVLTVPTRAIRRDPSGRQYVVVQRSDGTSVEIDVQSGLSVGELTEVNGEGLREGQVVLISGTTTRNNGFFGARN</sequence>
<gene>
    <name evidence="6" type="ORF">CUN49_00550</name>
</gene>
<protein>
    <recommendedName>
        <fullName evidence="5">Multidrug resistance protein MdtA-like barrel-sandwich hybrid domain-containing protein</fullName>
    </recommendedName>
</protein>
<dbReference type="Gene3D" id="2.40.50.100">
    <property type="match status" value="2"/>
</dbReference>